<dbReference type="AlphaFoldDB" id="A0A8H5X152"/>
<sequence>MSSYNSASPSKGSITKSSSDNPTSSPPELKRKPGVTFHSEKNTVLTIPSENRSRPVIRLKDGPKKQVSIESGQYILVNKARIERAVLVTHEDASDDWEMVSPLKDLKDHDATSAERAKDVTGDERVSLPQRVSRGSIDRAIPQDPEATS</sequence>
<feature type="region of interest" description="Disordered" evidence="1">
    <location>
        <begin position="1"/>
        <end position="64"/>
    </location>
</feature>
<evidence type="ECO:0000256" key="1">
    <source>
        <dbReference type="SAM" id="MobiDB-lite"/>
    </source>
</evidence>
<gene>
    <name evidence="2" type="ORF">FHETE_1188</name>
</gene>
<keyword evidence="3" id="KW-1185">Reference proteome</keyword>
<dbReference type="Proteomes" id="UP000567885">
    <property type="component" value="Unassembled WGS sequence"/>
</dbReference>
<dbReference type="EMBL" id="JAAGWQ010000018">
    <property type="protein sequence ID" value="KAF5678470.1"/>
    <property type="molecule type" value="Genomic_DNA"/>
</dbReference>
<feature type="region of interest" description="Disordered" evidence="1">
    <location>
        <begin position="106"/>
        <end position="149"/>
    </location>
</feature>
<comment type="caution">
    <text evidence="2">The sequence shown here is derived from an EMBL/GenBank/DDBJ whole genome shotgun (WGS) entry which is preliminary data.</text>
</comment>
<protein>
    <submittedName>
        <fullName evidence="2">Uncharacterized protein</fullName>
    </submittedName>
</protein>
<organism evidence="2 3">
    <name type="scientific">Fusarium heterosporum</name>
    <dbReference type="NCBI Taxonomy" id="42747"/>
    <lineage>
        <taxon>Eukaryota</taxon>
        <taxon>Fungi</taxon>
        <taxon>Dikarya</taxon>
        <taxon>Ascomycota</taxon>
        <taxon>Pezizomycotina</taxon>
        <taxon>Sordariomycetes</taxon>
        <taxon>Hypocreomycetidae</taxon>
        <taxon>Hypocreales</taxon>
        <taxon>Nectriaceae</taxon>
        <taxon>Fusarium</taxon>
        <taxon>Fusarium heterosporum species complex</taxon>
    </lineage>
</organism>
<evidence type="ECO:0000313" key="3">
    <source>
        <dbReference type="Proteomes" id="UP000567885"/>
    </source>
</evidence>
<reference evidence="2 3" key="1">
    <citation type="submission" date="2020-05" db="EMBL/GenBank/DDBJ databases">
        <title>Identification and distribution of gene clusters putatively required for synthesis of sphingolipid metabolism inhibitors in phylogenetically diverse species of the filamentous fungus Fusarium.</title>
        <authorList>
            <person name="Kim H.-S."/>
            <person name="Busman M."/>
            <person name="Brown D.W."/>
            <person name="Divon H."/>
            <person name="Uhlig S."/>
            <person name="Proctor R.H."/>
        </authorList>
    </citation>
    <scope>NUCLEOTIDE SEQUENCE [LARGE SCALE GENOMIC DNA]</scope>
    <source>
        <strain evidence="2 3">NRRL 20693</strain>
    </source>
</reference>
<proteinExistence type="predicted"/>
<feature type="compositionally biased region" description="Low complexity" evidence="1">
    <location>
        <begin position="1"/>
        <end position="19"/>
    </location>
</feature>
<accession>A0A8H5X152</accession>
<name>A0A8H5X152_FUSHE</name>
<feature type="compositionally biased region" description="Basic and acidic residues" evidence="1">
    <location>
        <begin position="106"/>
        <end position="126"/>
    </location>
</feature>
<evidence type="ECO:0000313" key="2">
    <source>
        <dbReference type="EMBL" id="KAF5678470.1"/>
    </source>
</evidence>